<dbReference type="InterPro" id="IPR051552">
    <property type="entry name" value="HptR"/>
</dbReference>
<dbReference type="Pfam" id="PF12833">
    <property type="entry name" value="HTH_18"/>
    <property type="match status" value="1"/>
</dbReference>
<keyword evidence="15" id="KW-1185">Reference proteome</keyword>
<dbReference type="GO" id="GO:0005737">
    <property type="term" value="C:cytoplasm"/>
    <property type="evidence" value="ECO:0007669"/>
    <property type="project" value="UniProtKB-SubCell"/>
</dbReference>
<evidence type="ECO:0000259" key="13">
    <source>
        <dbReference type="PROSITE" id="PS50110"/>
    </source>
</evidence>
<keyword evidence="11" id="KW-0175">Coiled coil</keyword>
<evidence type="ECO:0000256" key="8">
    <source>
        <dbReference type="ARBA" id="ARBA00023163"/>
    </source>
</evidence>
<dbReference type="GO" id="GO:0043565">
    <property type="term" value="F:sequence-specific DNA binding"/>
    <property type="evidence" value="ECO:0007669"/>
    <property type="project" value="InterPro"/>
</dbReference>
<comment type="caution">
    <text evidence="14">The sequence shown here is derived from an EMBL/GenBank/DDBJ whole genome shotgun (WGS) entry which is preliminary data.</text>
</comment>
<feature type="domain" description="Response regulatory" evidence="13">
    <location>
        <begin position="3"/>
        <end position="120"/>
    </location>
</feature>
<dbReference type="PROSITE" id="PS01124">
    <property type="entry name" value="HTH_ARAC_FAMILY_2"/>
    <property type="match status" value="1"/>
</dbReference>
<dbReference type="SMART" id="SM00448">
    <property type="entry name" value="REC"/>
    <property type="match status" value="1"/>
</dbReference>
<evidence type="ECO:0000256" key="11">
    <source>
        <dbReference type="SAM" id="Coils"/>
    </source>
</evidence>
<dbReference type="GO" id="GO:0003700">
    <property type="term" value="F:DNA-binding transcription factor activity"/>
    <property type="evidence" value="ECO:0007669"/>
    <property type="project" value="InterPro"/>
</dbReference>
<keyword evidence="3" id="KW-0963">Cytoplasm</keyword>
<dbReference type="InterPro" id="IPR011006">
    <property type="entry name" value="CheY-like_superfamily"/>
</dbReference>
<evidence type="ECO:0000259" key="12">
    <source>
        <dbReference type="PROSITE" id="PS01124"/>
    </source>
</evidence>
<dbReference type="Gene3D" id="1.10.10.60">
    <property type="entry name" value="Homeodomain-like"/>
    <property type="match status" value="2"/>
</dbReference>
<keyword evidence="6" id="KW-0805">Transcription regulation</keyword>
<dbReference type="CDD" id="cd17536">
    <property type="entry name" value="REC_YesN-like"/>
    <property type="match status" value="1"/>
</dbReference>
<evidence type="ECO:0000256" key="6">
    <source>
        <dbReference type="ARBA" id="ARBA00023015"/>
    </source>
</evidence>
<dbReference type="Proteomes" id="UP001169242">
    <property type="component" value="Unassembled WGS sequence"/>
</dbReference>
<evidence type="ECO:0000313" key="14">
    <source>
        <dbReference type="EMBL" id="MDA3732340.1"/>
    </source>
</evidence>
<keyword evidence="4 10" id="KW-0597">Phosphoprotein</keyword>
<dbReference type="InterPro" id="IPR001789">
    <property type="entry name" value="Sig_transdc_resp-reg_receiver"/>
</dbReference>
<reference evidence="14" key="1">
    <citation type="journal article" date="2023" name="Int. J. Syst. Evol. Microbiol.">
        <title>&lt;i&gt;Holtiella tumoricola&lt;/i&gt; gen. nov. sp. nov., isolated from a human clinical sample.</title>
        <authorList>
            <person name="Allen-Vercoe E."/>
            <person name="Daigneault M.C."/>
            <person name="Vancuren S.J."/>
            <person name="Cochrane K."/>
            <person name="O'Neal L.L."/>
            <person name="Sankaranarayanan K."/>
            <person name="Lawson P.A."/>
        </authorList>
    </citation>
    <scope>NUCLEOTIDE SEQUENCE</scope>
    <source>
        <strain evidence="14">CC70A</strain>
    </source>
</reference>
<accession>A0AA42DNR1</accession>
<proteinExistence type="predicted"/>
<dbReference type="SUPFAM" id="SSF46689">
    <property type="entry name" value="Homeodomain-like"/>
    <property type="match status" value="2"/>
</dbReference>
<dbReference type="EMBL" id="JAQIFT010000047">
    <property type="protein sequence ID" value="MDA3732340.1"/>
    <property type="molecule type" value="Genomic_DNA"/>
</dbReference>
<dbReference type="Pfam" id="PF00072">
    <property type="entry name" value="Response_reg"/>
    <property type="match status" value="1"/>
</dbReference>
<evidence type="ECO:0000256" key="2">
    <source>
        <dbReference type="ARBA" id="ARBA00018672"/>
    </source>
</evidence>
<evidence type="ECO:0000256" key="5">
    <source>
        <dbReference type="ARBA" id="ARBA00023012"/>
    </source>
</evidence>
<keyword evidence="7" id="KW-0238">DNA-binding</keyword>
<dbReference type="PANTHER" id="PTHR42713:SF3">
    <property type="entry name" value="TRANSCRIPTIONAL REGULATORY PROTEIN HPTR"/>
    <property type="match status" value="1"/>
</dbReference>
<dbReference type="SMART" id="SM00342">
    <property type="entry name" value="HTH_ARAC"/>
    <property type="match status" value="1"/>
</dbReference>
<organism evidence="14 15">
    <name type="scientific">Holtiella tumoricola</name>
    <dbReference type="NCBI Taxonomy" id="3018743"/>
    <lineage>
        <taxon>Bacteria</taxon>
        <taxon>Bacillati</taxon>
        <taxon>Bacillota</taxon>
        <taxon>Clostridia</taxon>
        <taxon>Lachnospirales</taxon>
        <taxon>Cellulosilyticaceae</taxon>
        <taxon>Holtiella</taxon>
    </lineage>
</organism>
<dbReference type="PROSITE" id="PS00041">
    <property type="entry name" value="HTH_ARAC_FAMILY_1"/>
    <property type="match status" value="1"/>
</dbReference>
<name>A0AA42DNR1_9FIRM</name>
<evidence type="ECO:0000256" key="3">
    <source>
        <dbReference type="ARBA" id="ARBA00022490"/>
    </source>
</evidence>
<comment type="function">
    <text evidence="9">May play the central regulatory role in sporulation. It may be an element of the effector pathway responsible for the activation of sporulation genes in response to nutritional stress. Spo0A may act in concert with spo0H (a sigma factor) to control the expression of some genes that are critical to the sporulation process.</text>
</comment>
<sequence>MIKVLVVDDEYHVGMGIQQTIAWKDYDIEIVDIAYDGEEGLEMAIEYKPDIIITDIRMPIMDGLQMIEHIREQAIQTKFIVLSGYDEFEYAKTALNRGVSSYLLKPVENKELIIQVTQLAEQIKQEKEQHKRAQYMNEERPYYQEIFLKEVLNNKIRDIKKIDESINALNIKFDFTKYRVVAVRFKGEGLNIFSIEEIEQAFKVIGNKCEYVGPDFIVLEKGMNEWGILIEDQGKEERNILKVIQNQLMDMLRAKKEICIQNLWVSISSVQNKCYQMYEAYQEAIKLCDVSRTVGENRREIHLALDYMREHIHESITIEDIASALYMSASHLMHLFKQELGKTMIECLVDMRIEVAKQLLVNPKYKVYEVANQVGYTDVKYFGKIFKLHVGMTPKSYAKRSYLLKDED</sequence>
<feature type="domain" description="HTH araC/xylS-type" evidence="12">
    <location>
        <begin position="302"/>
        <end position="400"/>
    </location>
</feature>
<evidence type="ECO:0000256" key="4">
    <source>
        <dbReference type="ARBA" id="ARBA00022553"/>
    </source>
</evidence>
<gene>
    <name evidence="14" type="ORF">PBV87_12665</name>
</gene>
<evidence type="ECO:0000256" key="9">
    <source>
        <dbReference type="ARBA" id="ARBA00024867"/>
    </source>
</evidence>
<feature type="coiled-coil region" evidence="11">
    <location>
        <begin position="109"/>
        <end position="136"/>
    </location>
</feature>
<dbReference type="PROSITE" id="PS50110">
    <property type="entry name" value="RESPONSE_REGULATORY"/>
    <property type="match status" value="1"/>
</dbReference>
<dbReference type="RefSeq" id="WP_271012524.1">
    <property type="nucleotide sequence ID" value="NZ_JAQIFT010000047.1"/>
</dbReference>
<dbReference type="InterPro" id="IPR009057">
    <property type="entry name" value="Homeodomain-like_sf"/>
</dbReference>
<protein>
    <recommendedName>
        <fullName evidence="2">Stage 0 sporulation protein A homolog</fullName>
    </recommendedName>
</protein>
<evidence type="ECO:0000313" key="15">
    <source>
        <dbReference type="Proteomes" id="UP001169242"/>
    </source>
</evidence>
<dbReference type="PANTHER" id="PTHR42713">
    <property type="entry name" value="HISTIDINE KINASE-RELATED"/>
    <property type="match status" value="1"/>
</dbReference>
<evidence type="ECO:0000256" key="1">
    <source>
        <dbReference type="ARBA" id="ARBA00004496"/>
    </source>
</evidence>
<dbReference type="AlphaFoldDB" id="A0AA42DNR1"/>
<dbReference type="SUPFAM" id="SSF52172">
    <property type="entry name" value="CheY-like"/>
    <property type="match status" value="1"/>
</dbReference>
<dbReference type="InterPro" id="IPR018062">
    <property type="entry name" value="HTH_AraC-typ_CS"/>
</dbReference>
<comment type="subcellular location">
    <subcellularLocation>
        <location evidence="1">Cytoplasm</location>
    </subcellularLocation>
</comment>
<evidence type="ECO:0000256" key="7">
    <source>
        <dbReference type="ARBA" id="ARBA00023125"/>
    </source>
</evidence>
<evidence type="ECO:0000256" key="10">
    <source>
        <dbReference type="PROSITE-ProRule" id="PRU00169"/>
    </source>
</evidence>
<dbReference type="PRINTS" id="PR00032">
    <property type="entry name" value="HTHARAC"/>
</dbReference>
<dbReference type="GO" id="GO:0000160">
    <property type="term" value="P:phosphorelay signal transduction system"/>
    <property type="evidence" value="ECO:0007669"/>
    <property type="project" value="UniProtKB-KW"/>
</dbReference>
<keyword evidence="8" id="KW-0804">Transcription</keyword>
<dbReference type="InterPro" id="IPR020449">
    <property type="entry name" value="Tscrpt_reg_AraC-type_HTH"/>
</dbReference>
<dbReference type="Gene3D" id="3.40.50.2300">
    <property type="match status" value="1"/>
</dbReference>
<dbReference type="InterPro" id="IPR018060">
    <property type="entry name" value="HTH_AraC"/>
</dbReference>
<feature type="modified residue" description="4-aspartylphosphate" evidence="10">
    <location>
        <position position="55"/>
    </location>
</feature>
<keyword evidence="5" id="KW-0902">Two-component regulatory system</keyword>